<dbReference type="InterPro" id="IPR052339">
    <property type="entry name" value="Fe-S_Maturation_MIP18"/>
</dbReference>
<evidence type="ECO:0000313" key="4">
    <source>
        <dbReference type="Proteomes" id="UP000186246"/>
    </source>
</evidence>
<feature type="domain" description="PaaD zinc beta ribbon" evidence="2">
    <location>
        <begin position="133"/>
        <end position="171"/>
    </location>
</feature>
<dbReference type="EMBL" id="FTOJ01000001">
    <property type="protein sequence ID" value="SIS62854.1"/>
    <property type="molecule type" value="Genomic_DNA"/>
</dbReference>
<organism evidence="3 4">
    <name type="scientific">Chryseobacterium piscicola</name>
    <dbReference type="NCBI Taxonomy" id="551459"/>
    <lineage>
        <taxon>Bacteria</taxon>
        <taxon>Pseudomonadati</taxon>
        <taxon>Bacteroidota</taxon>
        <taxon>Flavobacteriia</taxon>
        <taxon>Flavobacteriales</taxon>
        <taxon>Weeksellaceae</taxon>
        <taxon>Chryseobacterium group</taxon>
        <taxon>Chryseobacterium</taxon>
    </lineage>
</organism>
<dbReference type="Pfam" id="PF01883">
    <property type="entry name" value="FeS_assembly_P"/>
    <property type="match status" value="1"/>
</dbReference>
<dbReference type="NCBIfam" id="TIGR02159">
    <property type="entry name" value="PA_CoA_Oxy4"/>
    <property type="match status" value="1"/>
</dbReference>
<gene>
    <name evidence="3" type="ORF">SAMN05421796_101686</name>
</gene>
<reference evidence="4" key="1">
    <citation type="submission" date="2017-01" db="EMBL/GenBank/DDBJ databases">
        <authorList>
            <person name="Varghese N."/>
            <person name="Submissions S."/>
        </authorList>
    </citation>
    <scope>NUCLEOTIDE SEQUENCE [LARGE SCALE GENOMIC DNA]</scope>
    <source>
        <strain evidence="4">DSM 21068</strain>
    </source>
</reference>
<dbReference type="Proteomes" id="UP000186246">
    <property type="component" value="Unassembled WGS sequence"/>
</dbReference>
<dbReference type="AlphaFoldDB" id="A0A1N7KMT3"/>
<dbReference type="STRING" id="551459.SAMN05421796_101686"/>
<name>A0A1N7KMT3_9FLAO</name>
<dbReference type="SUPFAM" id="SSF117916">
    <property type="entry name" value="Fe-S cluster assembly (FSCA) domain-like"/>
    <property type="match status" value="1"/>
</dbReference>
<evidence type="ECO:0000259" key="2">
    <source>
        <dbReference type="Pfam" id="PF23451"/>
    </source>
</evidence>
<dbReference type="Gene3D" id="3.30.300.130">
    <property type="entry name" value="Fe-S cluster assembly (FSCA)"/>
    <property type="match status" value="1"/>
</dbReference>
<dbReference type="InterPro" id="IPR056572">
    <property type="entry name" value="Zn_ribbon_PaaD"/>
</dbReference>
<protein>
    <submittedName>
        <fullName evidence="3">Ring-1,2-phenylacetyl-CoA epoxidase subunit PaaD</fullName>
    </submittedName>
</protein>
<evidence type="ECO:0000313" key="3">
    <source>
        <dbReference type="EMBL" id="SIS62854.1"/>
    </source>
</evidence>
<proteinExistence type="predicted"/>
<dbReference type="InterPro" id="IPR034904">
    <property type="entry name" value="FSCA_dom_sf"/>
</dbReference>
<evidence type="ECO:0000259" key="1">
    <source>
        <dbReference type="Pfam" id="PF01883"/>
    </source>
</evidence>
<feature type="domain" description="MIP18 family-like" evidence="1">
    <location>
        <begin position="25"/>
        <end position="87"/>
    </location>
</feature>
<accession>A0A1N7KMT3</accession>
<dbReference type="PANTHER" id="PTHR42831:SF3">
    <property type="entry name" value="1,2-PHENYLACETYL-COA EPOXIDASE, SUBUNIT D-RELATED"/>
    <property type="match status" value="1"/>
</dbReference>
<dbReference type="InterPro" id="IPR011883">
    <property type="entry name" value="PaaD-like"/>
</dbReference>
<sequence length="173" mass="19795">MVDCIKFSNYPNFQIFKLIMKNPLEILELVPDPEIPVINIVELGIVREAKVTSENSCEITITPTYSACPAMFTIEEDIIKIMKENGWDAKVVTKMFPIWTTDWITDDAREKLRVYGISPPEKGADEHHIGKPKKCPRCGSMHSKQISRFGSTLCKASYQCLDCLEPFDYFKCH</sequence>
<dbReference type="InterPro" id="IPR002744">
    <property type="entry name" value="MIP18-like"/>
</dbReference>
<dbReference type="PANTHER" id="PTHR42831">
    <property type="entry name" value="FE-S PROTEIN MATURATION AUXILIARY FACTOR YITW"/>
    <property type="match status" value="1"/>
</dbReference>
<dbReference type="Pfam" id="PF23451">
    <property type="entry name" value="Zn_ribbon_PaaD"/>
    <property type="match status" value="1"/>
</dbReference>